<dbReference type="InterPro" id="IPR043502">
    <property type="entry name" value="DNA/RNA_pol_sf"/>
</dbReference>
<dbReference type="AlphaFoldDB" id="A0A151UEG2"/>
<dbReference type="CDD" id="cd01647">
    <property type="entry name" value="RT_LTR"/>
    <property type="match status" value="1"/>
</dbReference>
<dbReference type="Proteomes" id="UP000075243">
    <property type="component" value="Unassembled WGS sequence"/>
</dbReference>
<dbReference type="InterPro" id="IPR043128">
    <property type="entry name" value="Rev_trsase/Diguanyl_cyclase"/>
</dbReference>
<dbReference type="SUPFAM" id="SSF53098">
    <property type="entry name" value="Ribonuclease H-like"/>
    <property type="match status" value="1"/>
</dbReference>
<dbReference type="InterPro" id="IPR021109">
    <property type="entry name" value="Peptidase_aspartic_dom_sf"/>
</dbReference>
<dbReference type="Gramene" id="C.cajan_47358.t">
    <property type="protein sequence ID" value="C.cajan_47358.t"/>
    <property type="gene ID" value="C.cajan_47358"/>
</dbReference>
<dbReference type="InterPro" id="IPR036397">
    <property type="entry name" value="RNaseH_sf"/>
</dbReference>
<dbReference type="GO" id="GO:0003676">
    <property type="term" value="F:nucleic acid binding"/>
    <property type="evidence" value="ECO:0007669"/>
    <property type="project" value="InterPro"/>
</dbReference>
<dbReference type="InterPro" id="IPR001584">
    <property type="entry name" value="Integrase_cat-core"/>
</dbReference>
<keyword evidence="4" id="KW-1185">Reference proteome</keyword>
<dbReference type="CDD" id="cd00303">
    <property type="entry name" value="retropepsin_like"/>
    <property type="match status" value="1"/>
</dbReference>
<name>A0A151UEG2_CAJCA</name>
<dbReference type="InterPro" id="IPR041577">
    <property type="entry name" value="RT_RNaseH_2"/>
</dbReference>
<dbReference type="InterPro" id="IPR000477">
    <property type="entry name" value="RT_dom"/>
</dbReference>
<dbReference type="Gene3D" id="2.40.70.10">
    <property type="entry name" value="Acid Proteases"/>
    <property type="match status" value="1"/>
</dbReference>
<proteinExistence type="predicted"/>
<dbReference type="PANTHER" id="PTHR35046:SF9">
    <property type="entry name" value="RNA-DIRECTED DNA POLYMERASE"/>
    <property type="match status" value="1"/>
</dbReference>
<dbReference type="EMBL" id="AGCT01030963">
    <property type="protein sequence ID" value="KYP77704.1"/>
    <property type="molecule type" value="Genomic_DNA"/>
</dbReference>
<gene>
    <name evidence="3" type="ORF">KK1_048949</name>
</gene>
<dbReference type="Pfam" id="PF00078">
    <property type="entry name" value="RVT_1"/>
    <property type="match status" value="1"/>
</dbReference>
<dbReference type="PANTHER" id="PTHR35046">
    <property type="entry name" value="ZINC KNUCKLE (CCHC-TYPE) FAMILY PROTEIN"/>
    <property type="match status" value="1"/>
</dbReference>
<dbReference type="Gene3D" id="3.30.70.270">
    <property type="match status" value="2"/>
</dbReference>
<dbReference type="InterPro" id="IPR012337">
    <property type="entry name" value="RNaseH-like_sf"/>
</dbReference>
<sequence length="913" mass="105432">MNKLQRLQQRDLSVEQYRKQIELLMMRACIREEEATTVARFLSCLNLEIGDQVELLPYRDLNDLVQLCVRVEQQRMRKSYKRYSSHTSSLKKDSKREGKPFEKKKNWCHKSHLHTSSRTSDIKCFKCLVRDHIASQCPTKKVMIMRGHDIYSSQDEATTSSSNSQEEAREQEEGVESTFPYEGELLMIRRLLNNQPSGTLSQRENIFHTRCQVLNNACSLIIDSGSWCNCCSIRLVEKLSLTTSPHPKPYQLHWINEDGDLVVDQQVKVKLSIGNYEDEVICDVVPMEACHNLLGRPWQFDKKTMHNGLTNEITFTHKEKKFVLHPLSPQQVPEDQAQMKLKREKVVVQENEIPKQTLLIQQPSYILLCKGTLTCTATSSGHETLPKGVKVLLKEFDDLFPPEGPMGLPPLRGIDHQIDLVPRASLPNRHAYRTNPIETKEIESQVQEFLEKGWVRKSLSLCVVPVLLAPKKDGKWRMCCDSRAINNITVKYRHPIPRLDDMLDELHGVIIFSKVDLKRGYNQIRIKEGDDWKTAFKTKFGLYEWLVMPFGLTNAPSTFMRLLNHVLRDCIGKFVVVYFDDILIYSRCLSDHIGHLRQVFNILRKNHLFGSLEKCTFCVDSVVFLGFIISKKGVHVDPEKIKAIQEWPTPKSVGDIRSFHGLPSFYRRFIPNFSTLASPLNELVKKNVDFIWGEKQEKAFLTLKDKLTHAPLLALPDFSRTFELECDVSGVGIGAVLLQGGHPISYFSEKLKGASLNYPTYDKELYALVRTLQTWEHYLIPKEFVIHSDLRGMDSIFVIVDRFSKMTHFIPCHKIDDASNIARLFFKEVVRLHGLPKTIVSDRDTKFLIHFWKTLWSRLGTKLLFSTTCHPQTDAQTEIVNRSLSTMLRAVLKANHKSWDEYCYTLYPNIHIQ</sequence>
<feature type="region of interest" description="Disordered" evidence="1">
    <location>
        <begin position="153"/>
        <end position="175"/>
    </location>
</feature>
<dbReference type="PROSITE" id="PS50994">
    <property type="entry name" value="INTEGRASE"/>
    <property type="match status" value="1"/>
</dbReference>
<feature type="domain" description="Integrase catalytic" evidence="2">
    <location>
        <begin position="755"/>
        <end position="913"/>
    </location>
</feature>
<dbReference type="GO" id="GO:0015074">
    <property type="term" value="P:DNA integration"/>
    <property type="evidence" value="ECO:0007669"/>
    <property type="project" value="InterPro"/>
</dbReference>
<dbReference type="Gene3D" id="3.10.10.10">
    <property type="entry name" value="HIV Type 1 Reverse Transcriptase, subunit A, domain 1"/>
    <property type="match status" value="1"/>
</dbReference>
<dbReference type="SUPFAM" id="SSF56672">
    <property type="entry name" value="DNA/RNA polymerases"/>
    <property type="match status" value="1"/>
</dbReference>
<protein>
    <submittedName>
        <fullName evidence="3">Retrovirus-related Pol polyprotein from transposon 17.6</fullName>
    </submittedName>
</protein>
<organism evidence="3 4">
    <name type="scientific">Cajanus cajan</name>
    <name type="common">Pigeon pea</name>
    <name type="synonym">Cajanus indicus</name>
    <dbReference type="NCBI Taxonomy" id="3821"/>
    <lineage>
        <taxon>Eukaryota</taxon>
        <taxon>Viridiplantae</taxon>
        <taxon>Streptophyta</taxon>
        <taxon>Embryophyta</taxon>
        <taxon>Tracheophyta</taxon>
        <taxon>Spermatophyta</taxon>
        <taxon>Magnoliopsida</taxon>
        <taxon>eudicotyledons</taxon>
        <taxon>Gunneridae</taxon>
        <taxon>Pentapetalae</taxon>
        <taxon>rosids</taxon>
        <taxon>fabids</taxon>
        <taxon>Fabales</taxon>
        <taxon>Fabaceae</taxon>
        <taxon>Papilionoideae</taxon>
        <taxon>50 kb inversion clade</taxon>
        <taxon>NPAAA clade</taxon>
        <taxon>indigoferoid/millettioid clade</taxon>
        <taxon>Phaseoleae</taxon>
        <taxon>Cajanus</taxon>
    </lineage>
</organism>
<dbReference type="FunFam" id="3.30.70.270:FF:000020">
    <property type="entry name" value="Transposon Tf2-6 polyprotein-like Protein"/>
    <property type="match status" value="1"/>
</dbReference>
<accession>A0A151UEG2</accession>
<comment type="caution">
    <text evidence="3">The sequence shown here is derived from an EMBL/GenBank/DDBJ whole genome shotgun (WGS) entry which is preliminary data.</text>
</comment>
<dbReference type="CDD" id="cd09274">
    <property type="entry name" value="RNase_HI_RT_Ty3"/>
    <property type="match status" value="1"/>
</dbReference>
<evidence type="ECO:0000313" key="3">
    <source>
        <dbReference type="EMBL" id="KYP77704.1"/>
    </source>
</evidence>
<reference evidence="3" key="1">
    <citation type="journal article" date="2012" name="Nat. Biotechnol.">
        <title>Draft genome sequence of pigeonpea (Cajanus cajan), an orphan legume crop of resource-poor farmers.</title>
        <authorList>
            <person name="Varshney R.K."/>
            <person name="Chen W."/>
            <person name="Li Y."/>
            <person name="Bharti A.K."/>
            <person name="Saxena R.K."/>
            <person name="Schlueter J.A."/>
            <person name="Donoghue M.T."/>
            <person name="Azam S."/>
            <person name="Fan G."/>
            <person name="Whaley A.M."/>
            <person name="Farmer A.D."/>
            <person name="Sheridan J."/>
            <person name="Iwata A."/>
            <person name="Tuteja R."/>
            <person name="Penmetsa R.V."/>
            <person name="Wu W."/>
            <person name="Upadhyaya H.D."/>
            <person name="Yang S.P."/>
            <person name="Shah T."/>
            <person name="Saxena K.B."/>
            <person name="Michael T."/>
            <person name="McCombie W.R."/>
            <person name="Yang B."/>
            <person name="Zhang G."/>
            <person name="Yang H."/>
            <person name="Wang J."/>
            <person name="Spillane C."/>
            <person name="Cook D.R."/>
            <person name="May G.D."/>
            <person name="Xu X."/>
            <person name="Jackson S.A."/>
        </authorList>
    </citation>
    <scope>NUCLEOTIDE SEQUENCE [LARGE SCALE GENOMIC DNA]</scope>
</reference>
<evidence type="ECO:0000313" key="4">
    <source>
        <dbReference type="Proteomes" id="UP000075243"/>
    </source>
</evidence>
<evidence type="ECO:0000259" key="2">
    <source>
        <dbReference type="PROSITE" id="PS50994"/>
    </source>
</evidence>
<evidence type="ECO:0000256" key="1">
    <source>
        <dbReference type="SAM" id="MobiDB-lite"/>
    </source>
</evidence>
<dbReference type="Pfam" id="PF17919">
    <property type="entry name" value="RT_RNaseH_2"/>
    <property type="match status" value="1"/>
</dbReference>
<dbReference type="Gene3D" id="3.30.420.10">
    <property type="entry name" value="Ribonuclease H-like superfamily/Ribonuclease H"/>
    <property type="match status" value="1"/>
</dbReference>